<feature type="compositionally biased region" description="Low complexity" evidence="1">
    <location>
        <begin position="1"/>
        <end position="30"/>
    </location>
</feature>
<comment type="caution">
    <text evidence="2">The sequence shown here is derived from an EMBL/GenBank/DDBJ whole genome shotgun (WGS) entry which is preliminary data.</text>
</comment>
<evidence type="ECO:0000313" key="2">
    <source>
        <dbReference type="EMBL" id="GMG52048.1"/>
    </source>
</evidence>
<evidence type="ECO:0000313" key="3">
    <source>
        <dbReference type="Proteomes" id="UP001165063"/>
    </source>
</evidence>
<gene>
    <name evidence="2" type="ORF">Amon01_000728800</name>
</gene>
<keyword evidence="3" id="KW-1185">Reference proteome</keyword>
<feature type="compositionally biased region" description="Basic residues" evidence="1">
    <location>
        <begin position="71"/>
        <end position="88"/>
    </location>
</feature>
<proteinExistence type="predicted"/>
<accession>A0A9W6Z4J2</accession>
<organism evidence="2 3">
    <name type="scientific">Ambrosiozyma monospora</name>
    <name type="common">Yeast</name>
    <name type="synonym">Endomycopsis monosporus</name>
    <dbReference type="NCBI Taxonomy" id="43982"/>
    <lineage>
        <taxon>Eukaryota</taxon>
        <taxon>Fungi</taxon>
        <taxon>Dikarya</taxon>
        <taxon>Ascomycota</taxon>
        <taxon>Saccharomycotina</taxon>
        <taxon>Pichiomycetes</taxon>
        <taxon>Pichiales</taxon>
        <taxon>Pichiaceae</taxon>
        <taxon>Ambrosiozyma</taxon>
    </lineage>
</organism>
<protein>
    <submittedName>
        <fullName evidence="2">Unnamed protein product</fullName>
    </submittedName>
</protein>
<evidence type="ECO:0000256" key="1">
    <source>
        <dbReference type="SAM" id="MobiDB-lite"/>
    </source>
</evidence>
<sequence>MQKQKQQQQQQDQPKQSDQQQQQQQQQLQKPEIGTSSIENPAPPPPTLSVEQILALAANHQNKKNSMANFKHPKKMFKLAGNKRKKRV</sequence>
<dbReference type="EMBL" id="BSXU01005271">
    <property type="protein sequence ID" value="GMG52048.1"/>
    <property type="molecule type" value="Genomic_DNA"/>
</dbReference>
<dbReference type="AlphaFoldDB" id="A0A9W6Z4J2"/>
<reference evidence="2" key="1">
    <citation type="submission" date="2023-04" db="EMBL/GenBank/DDBJ databases">
        <title>Ambrosiozyma monospora NBRC 1965.</title>
        <authorList>
            <person name="Ichikawa N."/>
            <person name="Sato H."/>
            <person name="Tonouchi N."/>
        </authorList>
    </citation>
    <scope>NUCLEOTIDE SEQUENCE</scope>
    <source>
        <strain evidence="2">NBRC 1965</strain>
    </source>
</reference>
<name>A0A9W6Z4J2_AMBMO</name>
<feature type="region of interest" description="Disordered" evidence="1">
    <location>
        <begin position="1"/>
        <end position="88"/>
    </location>
</feature>
<dbReference type="Proteomes" id="UP001165063">
    <property type="component" value="Unassembled WGS sequence"/>
</dbReference>